<feature type="compositionally biased region" description="Basic and acidic residues" evidence="2">
    <location>
        <begin position="1007"/>
        <end position="1023"/>
    </location>
</feature>
<keyword evidence="5" id="KW-1185">Reference proteome</keyword>
<dbReference type="InterPro" id="IPR004330">
    <property type="entry name" value="FAR1_DNA_bnd_dom"/>
</dbReference>
<reference evidence="4" key="1">
    <citation type="submission" date="2024-10" db="EMBL/GenBank/DDBJ databases">
        <authorList>
            <person name="Ryan C."/>
        </authorList>
    </citation>
    <scope>NUCLEOTIDE SEQUENCE [LARGE SCALE GENOMIC DNA]</scope>
</reference>
<dbReference type="PROSITE" id="PS50966">
    <property type="entry name" value="ZF_SWIM"/>
    <property type="match status" value="1"/>
</dbReference>
<dbReference type="Pfam" id="PF04434">
    <property type="entry name" value="SWIM"/>
    <property type="match status" value="1"/>
</dbReference>
<gene>
    <name evidence="4" type="ORF">URODEC1_LOCUS47721</name>
</gene>
<dbReference type="Pfam" id="PF03101">
    <property type="entry name" value="FAR1"/>
    <property type="match status" value="1"/>
</dbReference>
<evidence type="ECO:0000256" key="1">
    <source>
        <dbReference type="PROSITE-ProRule" id="PRU00325"/>
    </source>
</evidence>
<feature type="region of interest" description="Disordered" evidence="2">
    <location>
        <begin position="989"/>
        <end position="1025"/>
    </location>
</feature>
<organism evidence="4 5">
    <name type="scientific">Urochloa decumbens</name>
    <dbReference type="NCBI Taxonomy" id="240449"/>
    <lineage>
        <taxon>Eukaryota</taxon>
        <taxon>Viridiplantae</taxon>
        <taxon>Streptophyta</taxon>
        <taxon>Embryophyta</taxon>
        <taxon>Tracheophyta</taxon>
        <taxon>Spermatophyta</taxon>
        <taxon>Magnoliopsida</taxon>
        <taxon>Liliopsida</taxon>
        <taxon>Poales</taxon>
        <taxon>Poaceae</taxon>
        <taxon>PACMAD clade</taxon>
        <taxon>Panicoideae</taxon>
        <taxon>Panicodae</taxon>
        <taxon>Paniceae</taxon>
        <taxon>Melinidinae</taxon>
        <taxon>Urochloa</taxon>
    </lineage>
</organism>
<accession>A0ABC8ZT46</accession>
<evidence type="ECO:0000313" key="4">
    <source>
        <dbReference type="EMBL" id="CAL4966326.1"/>
    </source>
</evidence>
<dbReference type="EMBL" id="OZ075112">
    <property type="protein sequence ID" value="CAL4966326.1"/>
    <property type="molecule type" value="Genomic_DNA"/>
</dbReference>
<keyword evidence="1" id="KW-0863">Zinc-finger</keyword>
<dbReference type="GO" id="GO:0008270">
    <property type="term" value="F:zinc ion binding"/>
    <property type="evidence" value="ECO:0007669"/>
    <property type="project" value="UniProtKB-KW"/>
</dbReference>
<keyword evidence="1" id="KW-0862">Zinc</keyword>
<dbReference type="Proteomes" id="UP001497457">
    <property type="component" value="Chromosome 2b"/>
</dbReference>
<evidence type="ECO:0000313" key="5">
    <source>
        <dbReference type="Proteomes" id="UP001497457"/>
    </source>
</evidence>
<dbReference type="PANTHER" id="PTHR31669:SF307">
    <property type="entry name" value="PROTEIN FAR1-RELATED SEQUENCE"/>
    <property type="match status" value="1"/>
</dbReference>
<sequence>MVLEEPDDVPLLHHAPAQRAFSTVPSSQGYGADIASSSFHVGLSSNHLMSDPTLCGGSGIYCGAQPDINNYAAHSVEGFGGSSTIKNVNGNDSELFDATHLAGQYGSYQALLQSVLCQTPSTAAGVDDISDQFVIPENNNDRDAYKFVENTTGVTSNYPTIDEVDESGYVSSDSSVYDVNSDDEFFGNDVNFSPEEDCNVEDSNSPEPNIIKDVLQETNPYCPDAVEGETNIHGADAVEVPTCPCLSSNPFLHVMTEVKEDNTTWKKRTPKGKVRAHCRVPNGMGAIEIALRNAPYRKTKYIFEPLLGLTFDSEHEAYDYYNMYSWEVGFGIKKKRRATNQKTNFHTMRELHCNCSGTPKECQKNTKLTGCKAMIRLLRTEDDGWYIKFHEAEHNHELMKSCGEKRQWLSHDTIDERAVELIKYLRENNVSLTKVHCILGSMYGSMENIPGTKRSLRAICNSIARDQMDDDVHKTLAVFREIRKKDPDFQFSVLPDANNQIKNLLWINGRSREQYKCFGDVVTFDTTYCTNIYKMPFGLFVGVNNHFQTTIFGGVFMKDETIPSFEWVFKEFASLMGGNAPSVIFTDQCSAMASAIKSVWKEARHLLCKWHVFKDAPSKLGALYKKGSAFRKLFHKIINDMLTIDEFERAWAYMLKLFDIEDNEYLKNLYDKKEKWAKCYFRDCFCARMSSTQRSESANHMLKRFVPRNCSMNRFVLQFNKLLFDRNSAEDQAEFKTKIVDDVRERAWPIEEHAAKFYTAAVYGLFRKEINKATRYFAIEKIKDKEYDVVHAQAHKKLPWNREKLTVVISNGGEKYDCECGLYQHFGVLCGHVLRVMNQLGVCEIPKYHINKRWTRSARDVLPGELKSYQQETLCINSMTYRHTYLYINAIKVVNDGNRDLGAFGVVAKGIKKIQKELQIYFKSKEASGAKTCAKPMVMQNNYYTTESDVGVDSGTETEDARNFNSYGAAGSSAGMSDSELLKIRAPSFNRPAGRPRQNRIKGALDYFDKKKPAKNSKSDKDGKKRKIRCGGCNVFGHSENNCKKKHVDIYSEIPEF</sequence>
<dbReference type="AlphaFoldDB" id="A0ABC8ZT46"/>
<dbReference type="InterPro" id="IPR018289">
    <property type="entry name" value="MULE_transposase_dom"/>
</dbReference>
<dbReference type="InterPro" id="IPR031052">
    <property type="entry name" value="FHY3/FAR1"/>
</dbReference>
<dbReference type="Pfam" id="PF10551">
    <property type="entry name" value="MULE"/>
    <property type="match status" value="1"/>
</dbReference>
<evidence type="ECO:0000259" key="3">
    <source>
        <dbReference type="PROSITE" id="PS50966"/>
    </source>
</evidence>
<name>A0ABC8ZT46_9POAL</name>
<feature type="domain" description="SWIM-type" evidence="3">
    <location>
        <begin position="805"/>
        <end position="841"/>
    </location>
</feature>
<evidence type="ECO:0000256" key="2">
    <source>
        <dbReference type="SAM" id="MobiDB-lite"/>
    </source>
</evidence>
<dbReference type="InterPro" id="IPR007527">
    <property type="entry name" value="Znf_SWIM"/>
</dbReference>
<protein>
    <recommendedName>
        <fullName evidence="3">SWIM-type domain-containing protein</fullName>
    </recommendedName>
</protein>
<dbReference type="PANTHER" id="PTHR31669">
    <property type="entry name" value="PROTEIN FAR1-RELATED SEQUENCE 10-RELATED"/>
    <property type="match status" value="1"/>
</dbReference>
<keyword evidence="1" id="KW-0479">Metal-binding</keyword>
<proteinExistence type="predicted"/>